<keyword evidence="9" id="KW-1185">Reference proteome</keyword>
<evidence type="ECO:0000256" key="5">
    <source>
        <dbReference type="RuleBase" id="RU368122"/>
    </source>
</evidence>
<evidence type="ECO:0000256" key="2">
    <source>
        <dbReference type="ARBA" id="ARBA00004613"/>
    </source>
</evidence>
<feature type="domain" description="Auxiliary Activity family 9 catalytic" evidence="7">
    <location>
        <begin position="19"/>
        <end position="250"/>
    </location>
</feature>
<dbReference type="Pfam" id="PF03443">
    <property type="entry name" value="AA9"/>
    <property type="match status" value="1"/>
</dbReference>
<protein>
    <recommendedName>
        <fullName evidence="5">AA9 family lytic polysaccharide monooxygenase</fullName>
        <ecNumber evidence="5">1.14.99.56</ecNumber>
    </recommendedName>
    <alternativeName>
        <fullName evidence="5">Endo-beta-1,4-glucanase</fullName>
    </alternativeName>
    <alternativeName>
        <fullName evidence="5">Glycosyl hydrolase 61 family protein</fullName>
    </alternativeName>
</protein>
<dbReference type="InterPro" id="IPR005103">
    <property type="entry name" value="AA9_LPMO"/>
</dbReference>
<dbReference type="InterPro" id="IPR049892">
    <property type="entry name" value="AA9"/>
</dbReference>
<feature type="chain" id="PRO_5025594029" description="AA9 family lytic polysaccharide monooxygenase" evidence="6">
    <location>
        <begin position="19"/>
        <end position="268"/>
    </location>
</feature>
<keyword evidence="6" id="KW-0732">Signal</keyword>
<comment type="cofactor">
    <cofactor evidence="1">
        <name>Cu(2+)</name>
        <dbReference type="ChEBI" id="CHEBI:29036"/>
    </cofactor>
</comment>
<name>A0A6A6XLN8_9PLEO</name>
<accession>A0A6A6XLN8</accession>
<dbReference type="GO" id="GO:0004497">
    <property type="term" value="F:monooxygenase activity"/>
    <property type="evidence" value="ECO:0007669"/>
    <property type="project" value="UniProtKB-KW"/>
</dbReference>
<comment type="domain">
    <text evidence="5">Has a modular structure: an endo-beta-1,4-glucanase catalytic module at the N-terminus, a linker rich in serines and threonines, and a C-terminal carbohydrate-binding module (CBM).</text>
</comment>
<dbReference type="OrthoDB" id="4849160at2759"/>
<reference evidence="8" key="1">
    <citation type="journal article" date="2020" name="Stud. Mycol.">
        <title>101 Dothideomycetes genomes: a test case for predicting lifestyles and emergence of pathogens.</title>
        <authorList>
            <person name="Haridas S."/>
            <person name="Albert R."/>
            <person name="Binder M."/>
            <person name="Bloem J."/>
            <person name="Labutti K."/>
            <person name="Salamov A."/>
            <person name="Andreopoulos B."/>
            <person name="Baker S."/>
            <person name="Barry K."/>
            <person name="Bills G."/>
            <person name="Bluhm B."/>
            <person name="Cannon C."/>
            <person name="Castanera R."/>
            <person name="Culley D."/>
            <person name="Daum C."/>
            <person name="Ezra D."/>
            <person name="Gonzalez J."/>
            <person name="Henrissat B."/>
            <person name="Kuo A."/>
            <person name="Liang C."/>
            <person name="Lipzen A."/>
            <person name="Lutzoni F."/>
            <person name="Magnuson J."/>
            <person name="Mondo S."/>
            <person name="Nolan M."/>
            <person name="Ohm R."/>
            <person name="Pangilinan J."/>
            <person name="Park H.-J."/>
            <person name="Ramirez L."/>
            <person name="Alfaro M."/>
            <person name="Sun H."/>
            <person name="Tritt A."/>
            <person name="Yoshinaga Y."/>
            <person name="Zwiers L.-H."/>
            <person name="Turgeon B."/>
            <person name="Goodwin S."/>
            <person name="Spatafora J."/>
            <person name="Crous P."/>
            <person name="Grigoriev I."/>
        </authorList>
    </citation>
    <scope>NUCLEOTIDE SEQUENCE</scope>
    <source>
        <strain evidence="8">CBS 109.77</strain>
    </source>
</reference>
<feature type="signal peptide" evidence="6">
    <location>
        <begin position="1"/>
        <end position="18"/>
    </location>
</feature>
<dbReference type="GO" id="GO:0030245">
    <property type="term" value="P:cellulose catabolic process"/>
    <property type="evidence" value="ECO:0007669"/>
    <property type="project" value="UniProtKB-UniRule"/>
</dbReference>
<organism evidence="8 9">
    <name type="scientific">Melanomma pulvis-pyrius CBS 109.77</name>
    <dbReference type="NCBI Taxonomy" id="1314802"/>
    <lineage>
        <taxon>Eukaryota</taxon>
        <taxon>Fungi</taxon>
        <taxon>Dikarya</taxon>
        <taxon>Ascomycota</taxon>
        <taxon>Pezizomycotina</taxon>
        <taxon>Dothideomycetes</taxon>
        <taxon>Pleosporomycetidae</taxon>
        <taxon>Pleosporales</taxon>
        <taxon>Melanommataceae</taxon>
        <taxon>Melanomma</taxon>
    </lineage>
</organism>
<sequence length="268" mass="30579">MKFQRFVFTSCLFATTLAHGGIFTYEIGDKKYDGYDRFPFRFFLDVIQRRWWYEPIRDATSTNTTCSYDGGAEYADNALNASLHAPIEAGQTVTTWWDTLDRFIHGEGPLLAYMAKCPGDSCVGWKPTGDVWFKVNQKSFVDGLTAENLWQQYRSIYGRRGDTESWKNGAQEGFPTVIPRNLLPGKYLLRSEAIYVYPDIPDLNSPGFFQIYANCAQLDVKGKGTKLPEKEYLVSFPGAYKNDDKGLKVYEDYPAPYEFPGPKVWTGE</sequence>
<keyword evidence="4 5" id="KW-1015">Disulfide bond</keyword>
<evidence type="ECO:0000313" key="9">
    <source>
        <dbReference type="Proteomes" id="UP000799757"/>
    </source>
</evidence>
<keyword evidence="5" id="KW-0136">Cellulose degradation</keyword>
<comment type="catalytic activity">
    <reaction evidence="5">
        <text>[(1-&gt;4)-beta-D-glucosyl]n+m + reduced acceptor + O2 = 4-dehydro-beta-D-glucosyl-[(1-&gt;4)-beta-D-glucosyl]n-1 + [(1-&gt;4)-beta-D-glucosyl]m + acceptor + H2O.</text>
        <dbReference type="EC" id="1.14.99.56"/>
    </reaction>
</comment>
<comment type="function">
    <text evidence="5">Lytic polysaccharide monooxygenase (LMPO) that depolymerizes crystalline and amorphous polysaccharides via the oxidation of scissile alpha- or beta-(1-4)-glycosidic bonds, yielding C1 and/or C4 oxidation products. Catalysis by LPMOs requires the reduction of the active-site copper from Cu(II) to Cu(I) by a reducing agent and H(2)O(2) or O(2) as a cosubstrate.</text>
</comment>
<dbReference type="AlphaFoldDB" id="A0A6A6XLN8"/>
<dbReference type="GO" id="GO:0030248">
    <property type="term" value="F:cellulose binding"/>
    <property type="evidence" value="ECO:0007669"/>
    <property type="project" value="UniProtKB-UniRule"/>
</dbReference>
<evidence type="ECO:0000256" key="6">
    <source>
        <dbReference type="SAM" id="SignalP"/>
    </source>
</evidence>
<dbReference type="PANTHER" id="PTHR33353">
    <property type="entry name" value="PUTATIVE (AFU_ORTHOLOGUE AFUA_1G12560)-RELATED"/>
    <property type="match status" value="1"/>
</dbReference>
<dbReference type="GO" id="GO:0005576">
    <property type="term" value="C:extracellular region"/>
    <property type="evidence" value="ECO:0007669"/>
    <property type="project" value="UniProtKB-SubCell"/>
</dbReference>
<comment type="subcellular location">
    <subcellularLocation>
        <location evidence="2 5">Secreted</location>
    </subcellularLocation>
</comment>
<dbReference type="Gene3D" id="2.70.50.70">
    <property type="match status" value="1"/>
</dbReference>
<keyword evidence="5" id="KW-0624">Polysaccharide degradation</keyword>
<dbReference type="EC" id="1.14.99.56" evidence="5"/>
<evidence type="ECO:0000259" key="7">
    <source>
        <dbReference type="Pfam" id="PF03443"/>
    </source>
</evidence>
<evidence type="ECO:0000256" key="4">
    <source>
        <dbReference type="ARBA" id="ARBA00023157"/>
    </source>
</evidence>
<dbReference type="GO" id="GO:0008810">
    <property type="term" value="F:cellulase activity"/>
    <property type="evidence" value="ECO:0007669"/>
    <property type="project" value="UniProtKB-UniRule"/>
</dbReference>
<evidence type="ECO:0000256" key="3">
    <source>
        <dbReference type="ARBA" id="ARBA00022525"/>
    </source>
</evidence>
<gene>
    <name evidence="8" type="ORF">K505DRAFT_235443</name>
</gene>
<dbReference type="EMBL" id="MU001805">
    <property type="protein sequence ID" value="KAF2797486.1"/>
    <property type="molecule type" value="Genomic_DNA"/>
</dbReference>
<keyword evidence="8" id="KW-0560">Oxidoreductase</keyword>
<keyword evidence="3 5" id="KW-0964">Secreted</keyword>
<keyword evidence="8" id="KW-0503">Monooxygenase</keyword>
<evidence type="ECO:0000313" key="8">
    <source>
        <dbReference type="EMBL" id="KAF2797486.1"/>
    </source>
</evidence>
<dbReference type="Proteomes" id="UP000799757">
    <property type="component" value="Unassembled WGS sequence"/>
</dbReference>
<evidence type="ECO:0000256" key="1">
    <source>
        <dbReference type="ARBA" id="ARBA00001973"/>
    </source>
</evidence>
<dbReference type="PANTHER" id="PTHR33353:SF19">
    <property type="entry name" value="GLYCOSYLHYDROLASE FAMILY 61-8 PROTEIN"/>
    <property type="match status" value="1"/>
</dbReference>
<keyword evidence="5" id="KW-0119">Carbohydrate metabolism</keyword>
<proteinExistence type="predicted"/>
<dbReference type="CDD" id="cd21175">
    <property type="entry name" value="LPMO_AA9"/>
    <property type="match status" value="1"/>
</dbReference>